<organism evidence="1 2">
    <name type="scientific">Oceanobacillus sojae</name>
    <dbReference type="NCBI Taxonomy" id="582851"/>
    <lineage>
        <taxon>Bacteria</taxon>
        <taxon>Bacillati</taxon>
        <taxon>Bacillota</taxon>
        <taxon>Bacilli</taxon>
        <taxon>Bacillales</taxon>
        <taxon>Bacillaceae</taxon>
        <taxon>Oceanobacillus</taxon>
    </lineage>
</organism>
<dbReference type="Proteomes" id="UP000321558">
    <property type="component" value="Unassembled WGS sequence"/>
</dbReference>
<dbReference type="EMBL" id="BJYM01000022">
    <property type="protein sequence ID" value="GEN89406.1"/>
    <property type="molecule type" value="Genomic_DNA"/>
</dbReference>
<evidence type="ECO:0008006" key="3">
    <source>
        <dbReference type="Google" id="ProtNLM"/>
    </source>
</evidence>
<comment type="caution">
    <text evidence="1">The sequence shown here is derived from an EMBL/GenBank/DDBJ whole genome shotgun (WGS) entry which is preliminary data.</text>
</comment>
<dbReference type="OrthoDB" id="1643178at2"/>
<sequence>MSDQANPNQPVNNNQAYYPNPYYYYPQATGNFYPSYSFRQYAQPPSGSGSGGGQLTNQQSFIENILRLNRGKLGTFYLTFEGQQPTSFRGYIEEAGRDHILIREEDSERRFLLLMVYLDYVLFDEQINYSYPYGNPGNQDQLSNYNPR</sequence>
<dbReference type="STRING" id="582851.GCA_900162665_01572"/>
<name>A0A511ZPL4_9BACI</name>
<dbReference type="AlphaFoldDB" id="A0A511ZPL4"/>
<gene>
    <name evidence="1" type="ORF">OSO01_41450</name>
</gene>
<reference evidence="1 2" key="1">
    <citation type="submission" date="2019-07" db="EMBL/GenBank/DDBJ databases">
        <title>Whole genome shotgun sequence of Oceanobacillus sojae NBRC 105379.</title>
        <authorList>
            <person name="Hosoyama A."/>
            <person name="Uohara A."/>
            <person name="Ohji S."/>
            <person name="Ichikawa N."/>
        </authorList>
    </citation>
    <scope>NUCLEOTIDE SEQUENCE [LARGE SCALE GENOMIC DNA]</scope>
    <source>
        <strain evidence="1 2">NBRC 105379</strain>
    </source>
</reference>
<dbReference type="RefSeq" id="WP_147212302.1">
    <property type="nucleotide sequence ID" value="NZ_BJYM01000022.1"/>
</dbReference>
<dbReference type="Pfam" id="PF09671">
    <property type="entry name" value="Spore_GerQ"/>
    <property type="match status" value="1"/>
</dbReference>
<keyword evidence="2" id="KW-1185">Reference proteome</keyword>
<evidence type="ECO:0000313" key="2">
    <source>
        <dbReference type="Proteomes" id="UP000321558"/>
    </source>
</evidence>
<dbReference type="NCBIfam" id="TIGR02728">
    <property type="entry name" value="spore_gerQ"/>
    <property type="match status" value="1"/>
</dbReference>
<dbReference type="InterPro" id="IPR014099">
    <property type="entry name" value="Spore_coat_GerQ"/>
</dbReference>
<proteinExistence type="predicted"/>
<accession>A0A511ZPL4</accession>
<protein>
    <recommendedName>
        <fullName evidence="3">Spore coat protein GerQ</fullName>
    </recommendedName>
</protein>
<evidence type="ECO:0000313" key="1">
    <source>
        <dbReference type="EMBL" id="GEN89406.1"/>
    </source>
</evidence>